<evidence type="ECO:0000313" key="2">
    <source>
        <dbReference type="Proteomes" id="UP001060085"/>
    </source>
</evidence>
<sequence>MTRTPLSQQYLSVREGARNKAPTTDGLSYLPSMVGLEIATFVTPPFWAGIGYAIEASNPQSSTSNQGGDLRRDLDSILQAQEDSYHLLSAIVSTARAIKSNSNSVFLKFSLLYKRFQELNNQFEDFDLQLGDSKNDLGRISGLL</sequence>
<evidence type="ECO:0000313" key="1">
    <source>
        <dbReference type="EMBL" id="KAI5663897.1"/>
    </source>
</evidence>
<gene>
    <name evidence="1" type="ORF">M9H77_23220</name>
</gene>
<reference evidence="2" key="1">
    <citation type="journal article" date="2023" name="Nat. Plants">
        <title>Single-cell RNA sequencing provides a high-resolution roadmap for understanding the multicellular compartmentation of specialized metabolism.</title>
        <authorList>
            <person name="Sun S."/>
            <person name="Shen X."/>
            <person name="Li Y."/>
            <person name="Li Y."/>
            <person name="Wang S."/>
            <person name="Li R."/>
            <person name="Zhang H."/>
            <person name="Shen G."/>
            <person name="Guo B."/>
            <person name="Wei J."/>
            <person name="Xu J."/>
            <person name="St-Pierre B."/>
            <person name="Chen S."/>
            <person name="Sun C."/>
        </authorList>
    </citation>
    <scope>NUCLEOTIDE SEQUENCE [LARGE SCALE GENOMIC DNA]</scope>
</reference>
<comment type="caution">
    <text evidence="1">The sequence shown here is derived from an EMBL/GenBank/DDBJ whole genome shotgun (WGS) entry which is preliminary data.</text>
</comment>
<accession>A0ACC0ASA9</accession>
<dbReference type="Proteomes" id="UP001060085">
    <property type="component" value="Linkage Group LG05"/>
</dbReference>
<protein>
    <submittedName>
        <fullName evidence="1">Uncharacterized protein</fullName>
    </submittedName>
</protein>
<name>A0ACC0ASA9_CATRO</name>
<proteinExistence type="predicted"/>
<organism evidence="1 2">
    <name type="scientific">Catharanthus roseus</name>
    <name type="common">Madagascar periwinkle</name>
    <name type="synonym">Vinca rosea</name>
    <dbReference type="NCBI Taxonomy" id="4058"/>
    <lineage>
        <taxon>Eukaryota</taxon>
        <taxon>Viridiplantae</taxon>
        <taxon>Streptophyta</taxon>
        <taxon>Embryophyta</taxon>
        <taxon>Tracheophyta</taxon>
        <taxon>Spermatophyta</taxon>
        <taxon>Magnoliopsida</taxon>
        <taxon>eudicotyledons</taxon>
        <taxon>Gunneridae</taxon>
        <taxon>Pentapetalae</taxon>
        <taxon>asterids</taxon>
        <taxon>lamiids</taxon>
        <taxon>Gentianales</taxon>
        <taxon>Apocynaceae</taxon>
        <taxon>Rauvolfioideae</taxon>
        <taxon>Vinceae</taxon>
        <taxon>Catharanthinae</taxon>
        <taxon>Catharanthus</taxon>
    </lineage>
</organism>
<keyword evidence="2" id="KW-1185">Reference proteome</keyword>
<dbReference type="EMBL" id="CM044705">
    <property type="protein sequence ID" value="KAI5663897.1"/>
    <property type="molecule type" value="Genomic_DNA"/>
</dbReference>